<dbReference type="GO" id="GO:0004803">
    <property type="term" value="F:transposase activity"/>
    <property type="evidence" value="ECO:0007669"/>
    <property type="project" value="TreeGrafter"/>
</dbReference>
<proteinExistence type="predicted"/>
<dbReference type="NCBIfam" id="NF033563">
    <property type="entry name" value="transpos_IS30"/>
    <property type="match status" value="1"/>
</dbReference>
<dbReference type="InterPro" id="IPR001584">
    <property type="entry name" value="Integrase_cat-core"/>
</dbReference>
<feature type="domain" description="Integrase catalytic" evidence="1">
    <location>
        <begin position="142"/>
        <end position="300"/>
    </location>
</feature>
<evidence type="ECO:0000313" key="2">
    <source>
        <dbReference type="EMBL" id="CRY97568.1"/>
    </source>
</evidence>
<reference evidence="2" key="2">
    <citation type="submission" date="2015-07" db="EMBL/GenBank/DDBJ databases">
        <title>Plasmids, circular viruses and viroids from rat gut.</title>
        <authorList>
            <person name="Jorgensen T.J."/>
            <person name="Hansen M.A."/>
            <person name="Xu Z."/>
            <person name="Tabak M.A."/>
            <person name="Sorensen S.J."/>
            <person name="Hansen L.H."/>
        </authorList>
    </citation>
    <scope>NUCLEOTIDE SEQUENCE</scope>
    <source>
        <strain evidence="2">RGFK1645</strain>
    </source>
</reference>
<dbReference type="PROSITE" id="PS50994">
    <property type="entry name" value="INTEGRASE"/>
    <property type="match status" value="1"/>
</dbReference>
<dbReference type="Gene3D" id="3.30.420.10">
    <property type="entry name" value="Ribonuclease H-like superfamily/Ribonuclease H"/>
    <property type="match status" value="1"/>
</dbReference>
<dbReference type="InterPro" id="IPR053392">
    <property type="entry name" value="Transposase_IS30-like"/>
</dbReference>
<dbReference type="SUPFAM" id="SSF53098">
    <property type="entry name" value="Ribonuclease H-like"/>
    <property type="match status" value="1"/>
</dbReference>
<dbReference type="AlphaFoldDB" id="A0A0H5Q6N5"/>
<dbReference type="Pfam" id="PF00665">
    <property type="entry name" value="rve"/>
    <property type="match status" value="1"/>
</dbReference>
<dbReference type="EMBL" id="LN854152">
    <property type="protein sequence ID" value="CRY97568.1"/>
    <property type="molecule type" value="Genomic_DNA"/>
</dbReference>
<dbReference type="GO" id="GO:0015074">
    <property type="term" value="P:DNA integration"/>
    <property type="evidence" value="ECO:0007669"/>
    <property type="project" value="InterPro"/>
</dbReference>
<dbReference type="InterPro" id="IPR036397">
    <property type="entry name" value="RNaseH_sf"/>
</dbReference>
<evidence type="ECO:0000259" key="1">
    <source>
        <dbReference type="PROSITE" id="PS50994"/>
    </source>
</evidence>
<dbReference type="PANTHER" id="PTHR10948:SF23">
    <property type="entry name" value="TRANSPOSASE INSI FOR INSERTION SEQUENCE ELEMENT IS30A-RELATED"/>
    <property type="match status" value="1"/>
</dbReference>
<sequence length="308" mass="35681">MSIRKIAGLLGYSPAAISKEIRRNSNKNGIYDARAAQRRADWRAAKDKNANKRTPFLLTYVQEKLRAYWSPEQISGRLKQEFGDDPERNISFKSIYRWIVKDSQKSEKRRPLMGYIRYLRHKRAGKRLTHGKEISKPQLPSITSRPVDDCHGHWECDLVHGKNGSGFILTAVERKSGFLMATCCARRTSQDVSAALKELFSCVPKRFFKSITYDQGKEFFNYQQIDEYFGTASYFCHAGCPGERGLNEQTNGLLRQFFPRFRSFKGLERSEIERAVALINHRPRKKFSYKTTVEKMKEDGVFFVSTFV</sequence>
<protein>
    <recommendedName>
        <fullName evidence="1">Integrase catalytic domain-containing protein</fullName>
    </recommendedName>
</protein>
<dbReference type="InterPro" id="IPR051917">
    <property type="entry name" value="Transposase-Integrase"/>
</dbReference>
<accession>A0A0H5Q6N5</accession>
<dbReference type="InterPro" id="IPR012337">
    <property type="entry name" value="RNaseH-like_sf"/>
</dbReference>
<name>A0A0H5Q6N5_9ZZZZ</name>
<dbReference type="GO" id="GO:0032196">
    <property type="term" value="P:transposition"/>
    <property type="evidence" value="ECO:0007669"/>
    <property type="project" value="TreeGrafter"/>
</dbReference>
<dbReference type="PANTHER" id="PTHR10948">
    <property type="entry name" value="TRANSPOSASE"/>
    <property type="match status" value="1"/>
</dbReference>
<reference evidence="2" key="1">
    <citation type="submission" date="2015-06" db="EMBL/GenBank/DDBJ databases">
        <authorList>
            <person name="Joergensen T."/>
        </authorList>
    </citation>
    <scope>NUCLEOTIDE SEQUENCE</scope>
    <source>
        <strain evidence="2">RGFK1645</strain>
    </source>
</reference>
<dbReference type="GO" id="GO:0003676">
    <property type="term" value="F:nucleic acid binding"/>
    <property type="evidence" value="ECO:0007669"/>
    <property type="project" value="InterPro"/>
</dbReference>
<organism evidence="2">
    <name type="scientific">uncultured prokaryote</name>
    <dbReference type="NCBI Taxonomy" id="198431"/>
    <lineage>
        <taxon>unclassified sequences</taxon>
        <taxon>environmental samples</taxon>
    </lineage>
</organism>